<sequence>MSLINKGDYIIGGLGVVGVLAGIVSISNDYTVLGVSLTTMGGVLLGFVGGVNLAAKTYHRLVEKGEL</sequence>
<proteinExistence type="predicted"/>
<feature type="transmembrane region" description="Helical" evidence="1">
    <location>
        <begin position="7"/>
        <end position="26"/>
    </location>
</feature>
<evidence type="ECO:0000256" key="1">
    <source>
        <dbReference type="SAM" id="Phobius"/>
    </source>
</evidence>
<gene>
    <name evidence="2" type="ORF">B5S_0109</name>
</gene>
<evidence type="ECO:0000313" key="2">
    <source>
        <dbReference type="EMBL" id="AEW47343.1"/>
    </source>
</evidence>
<dbReference type="Proteomes" id="UP000006291">
    <property type="component" value="Segment"/>
</dbReference>
<keyword evidence="1" id="KW-0472">Membrane</keyword>
<organism evidence="2 3">
    <name type="scientific">Bacillus phage B5S</name>
    <dbReference type="NCBI Taxonomy" id="1126949"/>
    <lineage>
        <taxon>Viruses</taxon>
        <taxon>Duplodnaviria</taxon>
        <taxon>Heunggongvirae</taxon>
        <taxon>Uroviricota</taxon>
        <taxon>Caudoviricetes</taxon>
        <taxon>Herelleviridae</taxon>
        <taxon>Bastillevirinae</taxon>
        <taxon>Bequatrovirus</taxon>
        <taxon>Bequatrovirus B4</taxon>
    </lineage>
</organism>
<keyword evidence="1" id="KW-1133">Transmembrane helix</keyword>
<dbReference type="EMBL" id="JN797796">
    <property type="protein sequence ID" value="AEW47343.1"/>
    <property type="molecule type" value="Genomic_DNA"/>
</dbReference>
<protein>
    <submittedName>
        <fullName evidence="2">Uncharacterized protein</fullName>
    </submittedName>
</protein>
<accession>J9PQH7</accession>
<name>J9PQH7_9CAUD</name>
<reference evidence="2 3" key="1">
    <citation type="submission" date="2011-09" db="EMBL/GenBank/DDBJ databases">
        <title>Complete Genome Sequence of Bacillus cereus Bacteriophage B5S.</title>
        <authorList>
            <person name="Lee J.-H."/>
            <person name="Shin H."/>
            <person name="Son B."/>
            <person name="Ryu S."/>
        </authorList>
    </citation>
    <scope>NUCLEOTIDE SEQUENCE [LARGE SCALE GENOMIC DNA]</scope>
</reference>
<feature type="transmembrane region" description="Helical" evidence="1">
    <location>
        <begin position="32"/>
        <end position="55"/>
    </location>
</feature>
<keyword evidence="1" id="KW-0812">Transmembrane</keyword>
<evidence type="ECO:0000313" key="3">
    <source>
        <dbReference type="Proteomes" id="UP000006291"/>
    </source>
</evidence>